<evidence type="ECO:0000256" key="9">
    <source>
        <dbReference type="ARBA" id="ARBA00023204"/>
    </source>
</evidence>
<dbReference type="GO" id="GO:0033202">
    <property type="term" value="C:DNA helicase complex"/>
    <property type="evidence" value="ECO:0007669"/>
    <property type="project" value="TreeGrafter"/>
</dbReference>
<keyword evidence="5 15" id="KW-0347">Helicase</keyword>
<evidence type="ECO:0000313" key="18">
    <source>
        <dbReference type="EMBL" id="KTD65040.1"/>
    </source>
</evidence>
<comment type="catalytic activity">
    <reaction evidence="11">
        <text>Couples ATP hydrolysis with the unwinding of duplex DNA by translocating in the 3'-5' direction.</text>
        <dbReference type="EC" id="5.6.2.4"/>
    </reaction>
</comment>
<dbReference type="Pfam" id="PF13361">
    <property type="entry name" value="UvrD_C"/>
    <property type="match status" value="1"/>
</dbReference>
<dbReference type="AlphaFoldDB" id="A0A0W0Z7D6"/>
<name>A0A0W0Z7D6_9GAMM</name>
<evidence type="ECO:0000256" key="10">
    <source>
        <dbReference type="ARBA" id="ARBA00023235"/>
    </source>
</evidence>
<evidence type="ECO:0000313" key="19">
    <source>
        <dbReference type="Proteomes" id="UP000054600"/>
    </source>
</evidence>
<evidence type="ECO:0000256" key="11">
    <source>
        <dbReference type="ARBA" id="ARBA00034617"/>
    </source>
</evidence>
<dbReference type="PANTHER" id="PTHR11070:SF2">
    <property type="entry name" value="ATP-DEPENDENT DNA HELICASE SRS2"/>
    <property type="match status" value="1"/>
</dbReference>
<dbReference type="RefSeq" id="WP_018575931.1">
    <property type="nucleotide sequence ID" value="NZ_KB892381.1"/>
</dbReference>
<comment type="catalytic activity">
    <reaction evidence="14">
        <text>ATP + H2O = ADP + phosphate + H(+)</text>
        <dbReference type="Rhea" id="RHEA:13065"/>
        <dbReference type="ChEBI" id="CHEBI:15377"/>
        <dbReference type="ChEBI" id="CHEBI:15378"/>
        <dbReference type="ChEBI" id="CHEBI:30616"/>
        <dbReference type="ChEBI" id="CHEBI:43474"/>
        <dbReference type="ChEBI" id="CHEBI:456216"/>
        <dbReference type="EC" id="5.6.2.4"/>
    </reaction>
</comment>
<dbReference type="InterPro" id="IPR011335">
    <property type="entry name" value="Restrct_endonuc-II-like"/>
</dbReference>
<proteinExistence type="predicted"/>
<accession>A0A0W0Z7D6</accession>
<keyword evidence="1" id="KW-0540">Nuclease</keyword>
<dbReference type="InterPro" id="IPR038726">
    <property type="entry name" value="PDDEXK_AddAB-type"/>
</dbReference>
<keyword evidence="7 15" id="KW-0067">ATP-binding</keyword>
<dbReference type="Gene3D" id="3.90.320.10">
    <property type="match status" value="1"/>
</dbReference>
<dbReference type="SUPFAM" id="SSF52980">
    <property type="entry name" value="Restriction endonuclease-like"/>
    <property type="match status" value="1"/>
</dbReference>
<dbReference type="InterPro" id="IPR014016">
    <property type="entry name" value="UvrD-like_ATP-bd"/>
</dbReference>
<dbReference type="PROSITE" id="PS51217">
    <property type="entry name" value="UVRD_HELICASE_CTER"/>
    <property type="match status" value="1"/>
</dbReference>
<dbReference type="SUPFAM" id="SSF52540">
    <property type="entry name" value="P-loop containing nucleoside triphosphate hydrolases"/>
    <property type="match status" value="1"/>
</dbReference>
<evidence type="ECO:0000256" key="15">
    <source>
        <dbReference type="PROSITE-ProRule" id="PRU00560"/>
    </source>
</evidence>
<sequence length="1083" mass="124508">MTLIDGEQRSLATDPGSSFIVQAPAGSGKTEILTQRYLRLLSTVTAPEQIVALTFTRKAASEMRERIVIALQQAASNHQAASPHQQKTLDFAGQALKRSEAFNWDLLQQPNRLKIITIDSLCQMINQAIPLLEKQIAYSQITDKPDNYYVRAARQCISFAIETPEYQQAIKTLLLHLDNRQDRLISLFKNLLSQRDQWLSPLFQAKAQDKALFEQALRHIEQHELNRFKKSLPVNLAAELVQLSRELATIENKPDSKRYLLKDWYDFQQSNQDTAKALCHLVLGSDNGLRKSFDHHVGLNKSDCSAEEFKRLKSESSALLEQLNEYPEFLDALLQTSNLPNPEYDPGQWDVLQALFLLLPLLVGHLHLIFSEQNEIDFTGIAQQALSALGDADNPADLALYLDNAIHHLLVDEFQDTSITQFELLEKLVQGWQNDDGKTLFIVGDPMQSIYRFRQAEVGLFFRAKEQGIGPVRLQSLELRCNFRSTETIVNWVNAQFSKVFPQQVDIESGAVSFHPSVNIIKGDEHSAIHAVAFKSKEQEAQCIIQLIEHELTTNPQQSLAILVRSRTQLVDIITLLRQNNIPYQGSDIDLLANLVHLRDVWSLTQALLNPGNRLSWLSVLRGPYCGLGITDLHLIAQHNQYKSIYSSLLQLEHIAGLSDEGRTRARFFTQVMHQALTQRYQTRLSEWVLNTLKQLHADKILNHYQRVDLEQLWVLLDRYELNGRLPDMNEFVSELNKLYSQQVTPSPVQIMTIHKSKGLEFDTVFLPGLGSRQNQSDESMLRWLKLPTEHQDSLLLVSPLKGAHQEHCPLYDYLTQLDEEKNNYEAQRVLYVAATRAKSRLYLFDSSGRNSKNSFRCMLKHQEFSQHDAEETAELTENSLPALSKLPLDFYQNIPVALNFNPNKQKIDVKTGISRETGIICHRLLQWICDHHPASLEQIPWNLVQQECISLGFDNESQGLILEQIKDQITRMFRDPRGLWILSKHEQECNEYELLVAHQNKLATRILDRVFEDQGKFWIIDFKTGKEDQESLEQHQMQLNEYGYYLSERTRLPIHCGLYYLTNNHWHSWEYQMEATADLPLS</sequence>
<keyword evidence="4 15" id="KW-0378">Hydrolase</keyword>
<dbReference type="Proteomes" id="UP000054600">
    <property type="component" value="Unassembled WGS sequence"/>
</dbReference>
<dbReference type="InterPro" id="IPR014017">
    <property type="entry name" value="DNA_helicase_UvrD-like_C"/>
</dbReference>
<evidence type="ECO:0000256" key="3">
    <source>
        <dbReference type="ARBA" id="ARBA00022763"/>
    </source>
</evidence>
<dbReference type="EMBL" id="LNYW01000016">
    <property type="protein sequence ID" value="KTD65040.1"/>
    <property type="molecule type" value="Genomic_DNA"/>
</dbReference>
<dbReference type="PANTHER" id="PTHR11070">
    <property type="entry name" value="UVRD / RECB / PCRA DNA HELICASE FAMILY MEMBER"/>
    <property type="match status" value="1"/>
</dbReference>
<evidence type="ECO:0000259" key="16">
    <source>
        <dbReference type="PROSITE" id="PS51198"/>
    </source>
</evidence>
<evidence type="ECO:0000256" key="13">
    <source>
        <dbReference type="ARBA" id="ARBA00034923"/>
    </source>
</evidence>
<dbReference type="STRING" id="1122169.Lsha_0409"/>
<dbReference type="PATRIC" id="fig|1122169.6.peg.464"/>
<comment type="caution">
    <text evidence="18">The sequence shown here is derived from an EMBL/GenBank/DDBJ whole genome shotgun (WGS) entry which is preliminary data.</text>
</comment>
<dbReference type="OrthoDB" id="9810135at2"/>
<evidence type="ECO:0000256" key="7">
    <source>
        <dbReference type="ARBA" id="ARBA00022840"/>
    </source>
</evidence>
<keyword evidence="2 15" id="KW-0547">Nucleotide-binding</keyword>
<feature type="binding site" evidence="15">
    <location>
        <begin position="23"/>
        <end position="30"/>
    </location>
    <ligand>
        <name>ATP</name>
        <dbReference type="ChEBI" id="CHEBI:30616"/>
    </ligand>
</feature>
<dbReference type="GO" id="GO:0004527">
    <property type="term" value="F:exonuclease activity"/>
    <property type="evidence" value="ECO:0007669"/>
    <property type="project" value="UniProtKB-KW"/>
</dbReference>
<feature type="domain" description="UvrD-like helicase C-terminal" evidence="17">
    <location>
        <begin position="498"/>
        <end position="759"/>
    </location>
</feature>
<organism evidence="18 19">
    <name type="scientific">Legionella shakespearei DSM 23087</name>
    <dbReference type="NCBI Taxonomy" id="1122169"/>
    <lineage>
        <taxon>Bacteria</taxon>
        <taxon>Pseudomonadati</taxon>
        <taxon>Pseudomonadota</taxon>
        <taxon>Gammaproteobacteria</taxon>
        <taxon>Legionellales</taxon>
        <taxon>Legionellaceae</taxon>
        <taxon>Legionella</taxon>
    </lineage>
</organism>
<keyword evidence="9" id="KW-0234">DNA repair</keyword>
<reference evidence="18 19" key="1">
    <citation type="submission" date="2015-11" db="EMBL/GenBank/DDBJ databases">
        <title>Genomic analysis of 38 Legionella species identifies large and diverse effector repertoires.</title>
        <authorList>
            <person name="Burstein D."/>
            <person name="Amaro F."/>
            <person name="Zusman T."/>
            <person name="Lifshitz Z."/>
            <person name="Cohen O."/>
            <person name="Gilbert J.A."/>
            <person name="Pupko T."/>
            <person name="Shuman H.A."/>
            <person name="Segal G."/>
        </authorList>
    </citation>
    <scope>NUCLEOTIDE SEQUENCE [LARGE SCALE GENOMIC DNA]</scope>
    <source>
        <strain evidence="18 19">ATCC 49655</strain>
    </source>
</reference>
<dbReference type="GO" id="GO:0003677">
    <property type="term" value="F:DNA binding"/>
    <property type="evidence" value="ECO:0007669"/>
    <property type="project" value="UniProtKB-KW"/>
</dbReference>
<evidence type="ECO:0000256" key="5">
    <source>
        <dbReference type="ARBA" id="ARBA00022806"/>
    </source>
</evidence>
<keyword evidence="8" id="KW-0238">DNA-binding</keyword>
<dbReference type="GO" id="GO:0000725">
    <property type="term" value="P:recombinational repair"/>
    <property type="evidence" value="ECO:0007669"/>
    <property type="project" value="TreeGrafter"/>
</dbReference>
<keyword evidence="6" id="KW-0269">Exonuclease</keyword>
<keyword evidence="19" id="KW-1185">Reference proteome</keyword>
<evidence type="ECO:0000256" key="6">
    <source>
        <dbReference type="ARBA" id="ARBA00022839"/>
    </source>
</evidence>
<evidence type="ECO:0000256" key="12">
    <source>
        <dbReference type="ARBA" id="ARBA00034808"/>
    </source>
</evidence>
<dbReference type="Pfam" id="PF00580">
    <property type="entry name" value="UvrD-helicase"/>
    <property type="match status" value="1"/>
</dbReference>
<evidence type="ECO:0000256" key="14">
    <source>
        <dbReference type="ARBA" id="ARBA00048988"/>
    </source>
</evidence>
<dbReference type="Gene3D" id="3.40.50.300">
    <property type="entry name" value="P-loop containing nucleotide triphosphate hydrolases"/>
    <property type="match status" value="4"/>
</dbReference>
<dbReference type="Gene3D" id="1.10.486.10">
    <property type="entry name" value="PCRA, domain 4"/>
    <property type="match status" value="1"/>
</dbReference>
<dbReference type="PROSITE" id="PS51198">
    <property type="entry name" value="UVRD_HELICASE_ATP_BIND"/>
    <property type="match status" value="1"/>
</dbReference>
<feature type="domain" description="UvrD-like helicase ATP-binding" evidence="16">
    <location>
        <begin position="2"/>
        <end position="486"/>
    </location>
</feature>
<dbReference type="GO" id="GO:0043138">
    <property type="term" value="F:3'-5' DNA helicase activity"/>
    <property type="evidence" value="ECO:0007669"/>
    <property type="project" value="UniProtKB-EC"/>
</dbReference>
<evidence type="ECO:0000256" key="8">
    <source>
        <dbReference type="ARBA" id="ARBA00023125"/>
    </source>
</evidence>
<dbReference type="eggNOG" id="COG1074">
    <property type="taxonomic scope" value="Bacteria"/>
</dbReference>
<gene>
    <name evidence="18" type="ORF">Lsha_0409</name>
</gene>
<dbReference type="GO" id="GO:0005829">
    <property type="term" value="C:cytosol"/>
    <property type="evidence" value="ECO:0007669"/>
    <property type="project" value="TreeGrafter"/>
</dbReference>
<dbReference type="Pfam" id="PF12705">
    <property type="entry name" value="PDDEXK_1"/>
    <property type="match status" value="1"/>
</dbReference>
<evidence type="ECO:0000259" key="17">
    <source>
        <dbReference type="PROSITE" id="PS51217"/>
    </source>
</evidence>
<dbReference type="InterPro" id="IPR027417">
    <property type="entry name" value="P-loop_NTPase"/>
</dbReference>
<dbReference type="GO" id="GO:0005524">
    <property type="term" value="F:ATP binding"/>
    <property type="evidence" value="ECO:0007669"/>
    <property type="project" value="UniProtKB-UniRule"/>
</dbReference>
<dbReference type="EC" id="5.6.2.4" evidence="12"/>
<dbReference type="InterPro" id="IPR000212">
    <property type="entry name" value="DNA_helicase_UvrD/REP"/>
</dbReference>
<keyword evidence="10" id="KW-0413">Isomerase</keyword>
<protein>
    <recommendedName>
        <fullName evidence="12">DNA 3'-5' helicase</fullName>
        <ecNumber evidence="12">5.6.2.4</ecNumber>
    </recommendedName>
    <alternativeName>
        <fullName evidence="13">DNA 3'-5' helicase II</fullName>
    </alternativeName>
</protein>
<evidence type="ECO:0000256" key="4">
    <source>
        <dbReference type="ARBA" id="ARBA00022801"/>
    </source>
</evidence>
<dbReference type="InterPro" id="IPR011604">
    <property type="entry name" value="PDDEXK-like_dom_sf"/>
</dbReference>
<evidence type="ECO:0000256" key="1">
    <source>
        <dbReference type="ARBA" id="ARBA00022722"/>
    </source>
</evidence>
<keyword evidence="3" id="KW-0227">DNA damage</keyword>
<evidence type="ECO:0000256" key="2">
    <source>
        <dbReference type="ARBA" id="ARBA00022741"/>
    </source>
</evidence>